<dbReference type="Pfam" id="PF08878">
    <property type="entry name" value="HamA"/>
    <property type="match status" value="1"/>
</dbReference>
<name>A0ABS3B4F5_9XANT</name>
<proteinExistence type="predicted"/>
<dbReference type="InterPro" id="IPR014976">
    <property type="entry name" value="AbpA_HamA_C"/>
</dbReference>
<accession>A0ABS3B4F5</accession>
<comment type="caution">
    <text evidence="2">The sequence shown here is derived from an EMBL/GenBank/DDBJ whole genome shotgun (WGS) entry which is preliminary data.</text>
</comment>
<sequence>MVHVTEAFINGLLANSSALFNNIYAFECTIPTMPGKSHQGLTITHQDLKERRDDFIQELRHTMSAWVYSKSKYQEIIDQAIKERGGDVQNASSFMYQLVRQKFRKGHPKGQFGELLLFNAIQHYFKAVPLLRKMSITTNPAIERHGADAIHYRPSGEAHLLYVGEAKTYGSKYKFTAALKDAVDSILDSYDKLSKELGLYVYDEFIDDGLVDVARGIKNNSLEGIHYELVCVVSYEENIDKSRPTEAEIKTAIRDAVVQRLKDFDVAHFKGRCPHLLSRLHLLAVPIWGLDDLMETFDQ</sequence>
<dbReference type="RefSeq" id="WP_206230257.1">
    <property type="nucleotide sequence ID" value="NZ_JAFIWB010000018.1"/>
</dbReference>
<evidence type="ECO:0000313" key="2">
    <source>
        <dbReference type="EMBL" id="MBN6103490.1"/>
    </source>
</evidence>
<evidence type="ECO:0000313" key="3">
    <source>
        <dbReference type="Proteomes" id="UP000695802"/>
    </source>
</evidence>
<feature type="domain" description="Anti-bacteriophage protein A/HamA C-terminal" evidence="1">
    <location>
        <begin position="20"/>
        <end position="298"/>
    </location>
</feature>
<evidence type="ECO:0000259" key="1">
    <source>
        <dbReference type="Pfam" id="PF08878"/>
    </source>
</evidence>
<protein>
    <submittedName>
        <fullName evidence="2">DUF1837 domain-containing protein</fullName>
    </submittedName>
</protein>
<reference evidence="2 3" key="1">
    <citation type="submission" date="2021-02" db="EMBL/GenBank/DDBJ databases">
        <title>Taxonomically Unique Crown Gall-Associated Xanthomonas Stains Have Deficiency in Virulence Repertories.</title>
        <authorList>
            <person name="Mafakheri H."/>
            <person name="Taghavi S.M."/>
            <person name="Dimkic I."/>
            <person name="Nemanja K."/>
            <person name="Osdaghi E."/>
        </authorList>
    </citation>
    <scope>NUCLEOTIDE SEQUENCE [LARGE SCALE GENOMIC DNA]</scope>
    <source>
        <strain evidence="2 3">FX4</strain>
    </source>
</reference>
<keyword evidence="3" id="KW-1185">Reference proteome</keyword>
<gene>
    <name evidence="2" type="ORF">JR064_15080</name>
</gene>
<organism evidence="2 3">
    <name type="scientific">Xanthomonas bonasiae</name>
    <dbReference type="NCBI Taxonomy" id="2810351"/>
    <lineage>
        <taxon>Bacteria</taxon>
        <taxon>Pseudomonadati</taxon>
        <taxon>Pseudomonadota</taxon>
        <taxon>Gammaproteobacteria</taxon>
        <taxon>Lysobacterales</taxon>
        <taxon>Lysobacteraceae</taxon>
        <taxon>Xanthomonas</taxon>
    </lineage>
</organism>
<dbReference type="EMBL" id="JAFIWB010000018">
    <property type="protein sequence ID" value="MBN6103490.1"/>
    <property type="molecule type" value="Genomic_DNA"/>
</dbReference>
<dbReference type="Proteomes" id="UP000695802">
    <property type="component" value="Unassembled WGS sequence"/>
</dbReference>